<proteinExistence type="predicted"/>
<sequence length="217" mass="24932">MNKYLLKTLLIFAFAIALKTATAQVPAAYQGSYNRMMSQQNLIMANRNMMNMMMNRNWLNNANYLNNPIYDFKVTGLDDSVKTIRSKIYTDTTLHKTYLLTVNKKLPKNAAGRETRTYVNETKSISRESPYEGLTTGLATDSCWQFKVISGKINAYSFLSETSYISTYNLSAFQLGDGLIQAFNTKELEKIISFNKRAKKAFDKKDYYKAILLFNRE</sequence>
<gene>
    <name evidence="2" type="ORF">ACFSSE_10945</name>
</gene>
<evidence type="ECO:0008006" key="4">
    <source>
        <dbReference type="Google" id="ProtNLM"/>
    </source>
</evidence>
<evidence type="ECO:0000256" key="1">
    <source>
        <dbReference type="SAM" id="SignalP"/>
    </source>
</evidence>
<dbReference type="Proteomes" id="UP001597546">
    <property type="component" value="Unassembled WGS sequence"/>
</dbReference>
<feature type="signal peptide" evidence="1">
    <location>
        <begin position="1"/>
        <end position="23"/>
    </location>
</feature>
<dbReference type="RefSeq" id="WP_379044679.1">
    <property type="nucleotide sequence ID" value="NZ_JBHSKW010000046.1"/>
</dbReference>
<evidence type="ECO:0000313" key="3">
    <source>
        <dbReference type="Proteomes" id="UP001597546"/>
    </source>
</evidence>
<keyword evidence="1" id="KW-0732">Signal</keyword>
<dbReference type="EMBL" id="JBHULV010000037">
    <property type="protein sequence ID" value="MFD2732219.1"/>
    <property type="molecule type" value="Genomic_DNA"/>
</dbReference>
<name>A0ABW5TTL5_9SPHI</name>
<comment type="caution">
    <text evidence="2">The sequence shown here is derived from an EMBL/GenBank/DDBJ whole genome shotgun (WGS) entry which is preliminary data.</text>
</comment>
<organism evidence="2 3">
    <name type="scientific">Pedobacter alpinus</name>
    <dbReference type="NCBI Taxonomy" id="1590643"/>
    <lineage>
        <taxon>Bacteria</taxon>
        <taxon>Pseudomonadati</taxon>
        <taxon>Bacteroidota</taxon>
        <taxon>Sphingobacteriia</taxon>
        <taxon>Sphingobacteriales</taxon>
        <taxon>Sphingobacteriaceae</taxon>
        <taxon>Pedobacter</taxon>
    </lineage>
</organism>
<feature type="chain" id="PRO_5047306039" description="GLPGLI family protein" evidence="1">
    <location>
        <begin position="24"/>
        <end position="217"/>
    </location>
</feature>
<reference evidence="3" key="1">
    <citation type="journal article" date="2019" name="Int. J. Syst. Evol. Microbiol.">
        <title>The Global Catalogue of Microorganisms (GCM) 10K type strain sequencing project: providing services to taxonomists for standard genome sequencing and annotation.</title>
        <authorList>
            <consortium name="The Broad Institute Genomics Platform"/>
            <consortium name="The Broad Institute Genome Sequencing Center for Infectious Disease"/>
            <person name="Wu L."/>
            <person name="Ma J."/>
        </authorList>
    </citation>
    <scope>NUCLEOTIDE SEQUENCE [LARGE SCALE GENOMIC DNA]</scope>
    <source>
        <strain evidence="3">KCTC 42456</strain>
    </source>
</reference>
<evidence type="ECO:0000313" key="2">
    <source>
        <dbReference type="EMBL" id="MFD2732219.1"/>
    </source>
</evidence>
<accession>A0ABW5TTL5</accession>
<keyword evidence="3" id="KW-1185">Reference proteome</keyword>
<protein>
    <recommendedName>
        <fullName evidence="4">GLPGLI family protein</fullName>
    </recommendedName>
</protein>